<feature type="repeat" description="TPR" evidence="4">
    <location>
        <begin position="514"/>
        <end position="547"/>
    </location>
</feature>
<dbReference type="SUPFAM" id="SSF48452">
    <property type="entry name" value="TPR-like"/>
    <property type="match status" value="1"/>
</dbReference>
<evidence type="ECO:0000256" key="1">
    <source>
        <dbReference type="ARBA" id="ARBA00022737"/>
    </source>
</evidence>
<reference evidence="5" key="1">
    <citation type="submission" date="2019-11" db="UniProtKB">
        <authorList>
            <consortium name="WormBaseParasite"/>
        </authorList>
    </citation>
    <scope>IDENTIFICATION</scope>
</reference>
<evidence type="ECO:0000256" key="4">
    <source>
        <dbReference type="PROSITE-ProRule" id="PRU00339"/>
    </source>
</evidence>
<dbReference type="WBParaSite" id="MCU_002208-RB">
    <property type="protein sequence ID" value="MCU_002208-RB"/>
    <property type="gene ID" value="MCU_002208"/>
</dbReference>
<evidence type="ECO:0000256" key="2">
    <source>
        <dbReference type="ARBA" id="ARBA00022803"/>
    </source>
</evidence>
<dbReference type="PANTHER" id="PTHR16193">
    <property type="entry name" value="TETRATRICOPEPTIDE REPEAT PROTEIN 27"/>
    <property type="match status" value="1"/>
</dbReference>
<dbReference type="InterPro" id="IPR044244">
    <property type="entry name" value="TTC27/Emw1"/>
</dbReference>
<dbReference type="InterPro" id="IPR019734">
    <property type="entry name" value="TPR_rpt"/>
</dbReference>
<dbReference type="Gene3D" id="1.25.40.10">
    <property type="entry name" value="Tetratricopeptide repeat domain"/>
    <property type="match status" value="1"/>
</dbReference>
<proteinExistence type="inferred from homology"/>
<protein>
    <submittedName>
        <fullName evidence="5">TPR_REGION domain-containing protein</fullName>
    </submittedName>
</protein>
<keyword evidence="2 4" id="KW-0802">TPR repeat</keyword>
<name>A0A5K3EQB8_MESCO</name>
<dbReference type="PANTHER" id="PTHR16193:SF0">
    <property type="entry name" value="TETRATRICOPEPTIDE REPEAT PROTEIN 27"/>
    <property type="match status" value="1"/>
</dbReference>
<evidence type="ECO:0000313" key="5">
    <source>
        <dbReference type="WBParaSite" id="MCU_002208-RB"/>
    </source>
</evidence>
<accession>A0A5K3EQB8</accession>
<dbReference type="PROSITE" id="PS50005">
    <property type="entry name" value="TPR"/>
    <property type="match status" value="1"/>
</dbReference>
<comment type="similarity">
    <text evidence="3">Belongs to the TTC27 family.</text>
</comment>
<keyword evidence="1" id="KW-0677">Repeat</keyword>
<dbReference type="AlphaFoldDB" id="A0A5K3EQB8"/>
<organism evidence="5">
    <name type="scientific">Mesocestoides corti</name>
    <name type="common">Flatworm</name>
    <dbReference type="NCBI Taxonomy" id="53468"/>
    <lineage>
        <taxon>Eukaryota</taxon>
        <taxon>Metazoa</taxon>
        <taxon>Spiralia</taxon>
        <taxon>Lophotrochozoa</taxon>
        <taxon>Platyhelminthes</taxon>
        <taxon>Cestoda</taxon>
        <taxon>Eucestoda</taxon>
        <taxon>Cyclophyllidea</taxon>
        <taxon>Mesocestoididae</taxon>
        <taxon>Mesocestoides</taxon>
    </lineage>
</organism>
<dbReference type="SMART" id="SM00028">
    <property type="entry name" value="TPR"/>
    <property type="match status" value="4"/>
</dbReference>
<sequence>MVADRECSFSMLWEFVEQLKNNAFDFDKFAEMLVSSSVSPFSILETFLNAYIQNNFIGPPSDIPCDTSEIDKCAIDHLSVDGETPFTLARYPSLLWICKKFSRYMLKTSKILKFSYVVFFLKSIYLHQILLGDTRCPSIKTEFDELLSEVELDELQPDFDQLSFSFVQLGSYLAVFYYDFKLADQFKKLAEKMLGLTVDFSAILGTRTKAQENPLPQLVVCIKRNSDKNLFHLPPNESTAQPKICPLEDDNLLDFINFTDDTELRHGLSVSEQAFVLCCGDIHRLSHPHDDLTDEQSLAFVTAIIRSVSTEIEEKSNNIGEPENSKFTSVSWPLLTEALFKRGSLEKRSFARVERALRQMEELTNQFSAKTPEVERRGLEHFFWSRMPACWQIELSHAKLLTRIGSTKSALDIYLRWQQWDDIIASYTALGKRDLAEKVIRERIASGHETPDLYCCLGDVTGDRSHYETAWEHSKHRSARAVRTLGYLAFKLDKDLTKAAEYFETSLLLNRFQVNLWFTLGCCYLQLRDFPKSERAFRFCVTLEPDNFEAWNNLASAVIFSGRRSQALTLLKEATKWNYESWRIWENILLVAVDEGAFGDAITAYHRLIDLRQKHTDPQVLGMLTKAVCENLPDNANNGAARHFEKLLVLFGRATATNPSDADTWRHYATLILNGTVKLDAVMYQRAVQCLQKCYQCRLRAAAKGWELDKKARGDLLGDLQALSKVLLSNSIPTEPETETFLKSALSSLRLSLNTFSSRLKLAMNECFTPAIQDDLLHDSSTVAELRCTADNALNA</sequence>
<dbReference type="InterPro" id="IPR011990">
    <property type="entry name" value="TPR-like_helical_dom_sf"/>
</dbReference>
<dbReference type="Pfam" id="PF13181">
    <property type="entry name" value="TPR_8"/>
    <property type="match status" value="1"/>
</dbReference>
<evidence type="ECO:0000256" key="3">
    <source>
        <dbReference type="ARBA" id="ARBA00024020"/>
    </source>
</evidence>